<gene>
    <name evidence="1" type="ORF">N7449_008505</name>
</gene>
<dbReference type="Proteomes" id="UP001150942">
    <property type="component" value="Unassembled WGS sequence"/>
</dbReference>
<name>A0A9W9J949_9EURO</name>
<organism evidence="1 2">
    <name type="scientific">Penicillium cf. viridicatum</name>
    <dbReference type="NCBI Taxonomy" id="2972119"/>
    <lineage>
        <taxon>Eukaryota</taxon>
        <taxon>Fungi</taxon>
        <taxon>Dikarya</taxon>
        <taxon>Ascomycota</taxon>
        <taxon>Pezizomycotina</taxon>
        <taxon>Eurotiomycetes</taxon>
        <taxon>Eurotiomycetidae</taxon>
        <taxon>Eurotiales</taxon>
        <taxon>Aspergillaceae</taxon>
        <taxon>Penicillium</taxon>
    </lineage>
</organism>
<keyword evidence="2" id="KW-1185">Reference proteome</keyword>
<proteinExistence type="predicted"/>
<protein>
    <submittedName>
        <fullName evidence="1">Uncharacterized protein</fullName>
    </submittedName>
</protein>
<evidence type="ECO:0000313" key="2">
    <source>
        <dbReference type="Proteomes" id="UP001150942"/>
    </source>
</evidence>
<dbReference type="EMBL" id="JAPQKQ010000006">
    <property type="protein sequence ID" value="KAJ5192363.1"/>
    <property type="molecule type" value="Genomic_DNA"/>
</dbReference>
<reference evidence="1" key="1">
    <citation type="submission" date="2022-11" db="EMBL/GenBank/DDBJ databases">
        <authorList>
            <person name="Petersen C."/>
        </authorList>
    </citation>
    <scope>NUCLEOTIDE SEQUENCE</scope>
    <source>
        <strain evidence="1">IBT 20477</strain>
    </source>
</reference>
<evidence type="ECO:0000313" key="1">
    <source>
        <dbReference type="EMBL" id="KAJ5192363.1"/>
    </source>
</evidence>
<sequence length="100" mass="11364">MSSYPRWLEHEANMETLGDQRAIPTPNDEAARNVGLREATDAIGYLGGFLDTTRPYDHHSSGVLVVRHLEYIIAALPQRPLTLQAEDERDEALERDPCYR</sequence>
<dbReference type="OrthoDB" id="4367516at2759"/>
<reference evidence="1" key="2">
    <citation type="journal article" date="2023" name="IMA Fungus">
        <title>Comparative genomic study of the Penicillium genus elucidates a diverse pangenome and 15 lateral gene transfer events.</title>
        <authorList>
            <person name="Petersen C."/>
            <person name="Sorensen T."/>
            <person name="Nielsen M.R."/>
            <person name="Sondergaard T.E."/>
            <person name="Sorensen J.L."/>
            <person name="Fitzpatrick D.A."/>
            <person name="Frisvad J.C."/>
            <person name="Nielsen K.L."/>
        </authorList>
    </citation>
    <scope>NUCLEOTIDE SEQUENCE</scope>
    <source>
        <strain evidence="1">IBT 20477</strain>
    </source>
</reference>
<dbReference type="AlphaFoldDB" id="A0A9W9J949"/>
<comment type="caution">
    <text evidence="1">The sequence shown here is derived from an EMBL/GenBank/DDBJ whole genome shotgun (WGS) entry which is preliminary data.</text>
</comment>
<accession>A0A9W9J949</accession>